<comment type="similarity">
    <text evidence="3">Belongs to the complex I LYR family.</text>
</comment>
<dbReference type="AlphaFoldDB" id="A0AAW1TXR6"/>
<evidence type="ECO:0000256" key="6">
    <source>
        <dbReference type="ARBA" id="ARBA00022448"/>
    </source>
</evidence>
<evidence type="ECO:0000256" key="3">
    <source>
        <dbReference type="ARBA" id="ARBA00009508"/>
    </source>
</evidence>
<comment type="caution">
    <text evidence="17">The sequence shown here is derived from an EMBL/GenBank/DDBJ whole genome shotgun (WGS) entry which is preliminary data.</text>
</comment>
<dbReference type="CDD" id="cd20263">
    <property type="entry name" value="Complex1_LYR_NDUFB9_LYRM3"/>
    <property type="match status" value="1"/>
</dbReference>
<dbReference type="InterPro" id="IPR033034">
    <property type="entry name" value="NDUFB9"/>
</dbReference>
<feature type="domain" description="Complex 1 LYR protein" evidence="16">
    <location>
        <begin position="16"/>
        <end position="73"/>
    </location>
</feature>
<comment type="subcellular location">
    <subcellularLocation>
        <location evidence="2">Mitochondrion inner membrane</location>
        <topology evidence="2">Peripheral membrane protein</topology>
        <orientation evidence="2">Matrix side</orientation>
    </subcellularLocation>
</comment>
<dbReference type="Proteomes" id="UP001431783">
    <property type="component" value="Unassembled WGS sequence"/>
</dbReference>
<evidence type="ECO:0000256" key="14">
    <source>
        <dbReference type="ARBA" id="ARBA00030192"/>
    </source>
</evidence>
<keyword evidence="7" id="KW-0597">Phosphoprotein</keyword>
<accession>A0AAW1TXR6</accession>
<evidence type="ECO:0000256" key="12">
    <source>
        <dbReference type="ARBA" id="ARBA00023128"/>
    </source>
</evidence>
<keyword evidence="10" id="KW-0249">Electron transport</keyword>
<reference evidence="17 18" key="1">
    <citation type="submission" date="2023-03" db="EMBL/GenBank/DDBJ databases">
        <title>Genome insight into feeding habits of ladybird beetles.</title>
        <authorList>
            <person name="Li H.-S."/>
            <person name="Huang Y.-H."/>
            <person name="Pang H."/>
        </authorList>
    </citation>
    <scope>NUCLEOTIDE SEQUENCE [LARGE SCALE GENOMIC DNA]</scope>
    <source>
        <strain evidence="17">SYSU_2023b</strain>
        <tissue evidence="17">Whole body</tissue>
    </source>
</reference>
<gene>
    <name evidence="17" type="ORF">WA026_022453</name>
</gene>
<comment type="subunit">
    <text evidence="4">Mammalian complex I is composed of 45 different subunits.</text>
</comment>
<comment type="function">
    <text evidence="1">Accessory subunit of the mitochondrial membrane respiratory chain NADH dehydrogenase (Complex I), that is believed to be not involved in catalysis. Complex I functions in the transfer of electrons from NADH to the respiratory chain. The immediate electron acceptor for the enzyme is believed to be ubiquinone.</text>
</comment>
<evidence type="ECO:0000256" key="5">
    <source>
        <dbReference type="ARBA" id="ARBA00018684"/>
    </source>
</evidence>
<dbReference type="PANTHER" id="PTHR12868">
    <property type="entry name" value="NADH-UBIQUINONE OXIDOREDUCTASE B22 SUBUNIT"/>
    <property type="match status" value="1"/>
</dbReference>
<evidence type="ECO:0000256" key="13">
    <source>
        <dbReference type="ARBA" id="ARBA00023136"/>
    </source>
</evidence>
<keyword evidence="18" id="KW-1185">Reference proteome</keyword>
<evidence type="ECO:0000256" key="4">
    <source>
        <dbReference type="ARBA" id="ARBA00011790"/>
    </source>
</evidence>
<dbReference type="InterPro" id="IPR008011">
    <property type="entry name" value="Complex1_LYR_dom"/>
</dbReference>
<evidence type="ECO:0000256" key="15">
    <source>
        <dbReference type="ARBA" id="ARBA00032528"/>
    </source>
</evidence>
<keyword evidence="8" id="KW-0679">Respiratory chain</keyword>
<keyword evidence="6" id="KW-0813">Transport</keyword>
<proteinExistence type="inferred from homology"/>
<evidence type="ECO:0000256" key="9">
    <source>
        <dbReference type="ARBA" id="ARBA00022792"/>
    </source>
</evidence>
<evidence type="ECO:0000256" key="8">
    <source>
        <dbReference type="ARBA" id="ARBA00022660"/>
    </source>
</evidence>
<dbReference type="PANTHER" id="PTHR12868:SF0">
    <property type="entry name" value="NADH DEHYDROGENASE [UBIQUINONE] 1 BETA SUBCOMPLEX SUBUNIT 9"/>
    <property type="match status" value="1"/>
</dbReference>
<evidence type="ECO:0000256" key="10">
    <source>
        <dbReference type="ARBA" id="ARBA00022982"/>
    </source>
</evidence>
<evidence type="ECO:0000256" key="2">
    <source>
        <dbReference type="ARBA" id="ARBA00004443"/>
    </source>
</evidence>
<keyword evidence="13" id="KW-0472">Membrane</keyword>
<evidence type="ECO:0000313" key="17">
    <source>
        <dbReference type="EMBL" id="KAK9873390.1"/>
    </source>
</evidence>
<protein>
    <recommendedName>
        <fullName evidence="5">NADH dehydrogenase [ubiquinone] 1 beta subcomplex subunit 9</fullName>
    </recommendedName>
    <alternativeName>
        <fullName evidence="14">Complex I-B22</fullName>
    </alternativeName>
    <alternativeName>
        <fullName evidence="15">NADH-ubiquinone oxidoreductase B22 subunit</fullName>
    </alternativeName>
</protein>
<dbReference type="Pfam" id="PF05347">
    <property type="entry name" value="Complex1_LYR"/>
    <property type="match status" value="1"/>
</dbReference>
<dbReference type="GO" id="GO:0005743">
    <property type="term" value="C:mitochondrial inner membrane"/>
    <property type="evidence" value="ECO:0007669"/>
    <property type="project" value="UniProtKB-SubCell"/>
</dbReference>
<evidence type="ECO:0000256" key="11">
    <source>
        <dbReference type="ARBA" id="ARBA00022990"/>
    </source>
</evidence>
<dbReference type="GO" id="GO:0006120">
    <property type="term" value="P:mitochondrial electron transport, NADH to ubiquinone"/>
    <property type="evidence" value="ECO:0007669"/>
    <property type="project" value="InterPro"/>
</dbReference>
<keyword evidence="11" id="KW-0007">Acetylation</keyword>
<sequence>MSCGGIPIPGLLTHTQRVKSFYKRVLRNLENYYDKRNVFRYHAVLMRAEFEKNRDIKDMRQAKKLLEDGEEELFQNMHPIPKLFPLSPGGVAYEREVIPPDWILDYWHPLEKAQYPQYFATREQRKKEYVKLWEKMYKNTPNPLKN</sequence>
<dbReference type="InterPro" id="IPR045292">
    <property type="entry name" value="Complex1_LYR_NDUFB9_LYRM3"/>
</dbReference>
<evidence type="ECO:0000256" key="7">
    <source>
        <dbReference type="ARBA" id="ARBA00022553"/>
    </source>
</evidence>
<dbReference type="EMBL" id="JARQZJ010000019">
    <property type="protein sequence ID" value="KAK9873390.1"/>
    <property type="molecule type" value="Genomic_DNA"/>
</dbReference>
<keyword evidence="9" id="KW-0999">Mitochondrion inner membrane</keyword>
<keyword evidence="12" id="KW-0496">Mitochondrion</keyword>
<evidence type="ECO:0000256" key="1">
    <source>
        <dbReference type="ARBA" id="ARBA00002920"/>
    </source>
</evidence>
<name>A0AAW1TXR6_9CUCU</name>
<evidence type="ECO:0000313" key="18">
    <source>
        <dbReference type="Proteomes" id="UP001431783"/>
    </source>
</evidence>
<organism evidence="17 18">
    <name type="scientific">Henosepilachna vigintioctopunctata</name>
    <dbReference type="NCBI Taxonomy" id="420089"/>
    <lineage>
        <taxon>Eukaryota</taxon>
        <taxon>Metazoa</taxon>
        <taxon>Ecdysozoa</taxon>
        <taxon>Arthropoda</taxon>
        <taxon>Hexapoda</taxon>
        <taxon>Insecta</taxon>
        <taxon>Pterygota</taxon>
        <taxon>Neoptera</taxon>
        <taxon>Endopterygota</taxon>
        <taxon>Coleoptera</taxon>
        <taxon>Polyphaga</taxon>
        <taxon>Cucujiformia</taxon>
        <taxon>Coccinelloidea</taxon>
        <taxon>Coccinellidae</taxon>
        <taxon>Epilachninae</taxon>
        <taxon>Epilachnini</taxon>
        <taxon>Henosepilachna</taxon>
    </lineage>
</organism>
<evidence type="ECO:0000259" key="16">
    <source>
        <dbReference type="Pfam" id="PF05347"/>
    </source>
</evidence>